<dbReference type="RefSeq" id="XP_064676611.1">
    <property type="nucleotide sequence ID" value="XM_064827349.1"/>
</dbReference>
<evidence type="ECO:0000313" key="2">
    <source>
        <dbReference type="EMBL" id="KAK4509945.1"/>
    </source>
</evidence>
<name>A0AAN7HQD9_9FUNG</name>
<evidence type="ECO:0008006" key="4">
    <source>
        <dbReference type="Google" id="ProtNLM"/>
    </source>
</evidence>
<evidence type="ECO:0000256" key="1">
    <source>
        <dbReference type="SAM" id="MobiDB-lite"/>
    </source>
</evidence>
<dbReference type="PANTHER" id="PTHR42107:SF1">
    <property type="entry name" value="WHIM1 DOMAIN-CONTAINING PROTEIN"/>
    <property type="match status" value="1"/>
</dbReference>
<feature type="compositionally biased region" description="Acidic residues" evidence="1">
    <location>
        <begin position="293"/>
        <end position="311"/>
    </location>
</feature>
<dbReference type="EMBL" id="JASEJX010000035">
    <property type="protein sequence ID" value="KAK4509945.1"/>
    <property type="molecule type" value="Genomic_DNA"/>
</dbReference>
<reference evidence="2 3" key="1">
    <citation type="submission" date="2022-11" db="EMBL/GenBank/DDBJ databases">
        <title>Mucor velutinosus strain NIH1002 WGS.</title>
        <authorList>
            <person name="Subramanian P."/>
            <person name="Mullikin J.C."/>
            <person name="Segre J.A."/>
            <person name="Zelazny A.M."/>
        </authorList>
    </citation>
    <scope>NUCLEOTIDE SEQUENCE [LARGE SCALE GENOMIC DNA]</scope>
    <source>
        <strain evidence="2 3">NIH1002</strain>
    </source>
</reference>
<proteinExistence type="predicted"/>
<dbReference type="AlphaFoldDB" id="A0AAN7HQD9"/>
<organism evidence="2 3">
    <name type="scientific">Mucor velutinosus</name>
    <dbReference type="NCBI Taxonomy" id="708070"/>
    <lineage>
        <taxon>Eukaryota</taxon>
        <taxon>Fungi</taxon>
        <taxon>Fungi incertae sedis</taxon>
        <taxon>Mucoromycota</taxon>
        <taxon>Mucoromycotina</taxon>
        <taxon>Mucoromycetes</taxon>
        <taxon>Mucorales</taxon>
        <taxon>Mucorineae</taxon>
        <taxon>Mucoraceae</taxon>
        <taxon>Mucor</taxon>
    </lineage>
</organism>
<sequence length="427" mass="48678">MSDTAATANIESADAPSYSFSSLQQWQVAFIYAFSATFNPHQEVSPQYYKLPSFTPQDLEDEIQKQESELIHQIICACIGNILNRNKPVESFKNSLQQLITDKMKTFDIDLESNPLLKQNYNALPIDIKLYILYSLVEWQLQDSSAVKLIVDTYNLQDGLTAANPIIARSVGTDSKKRTYWQFGDSPWIWRETNSTKSLSQWETLCRNRQDLEQLVDSFSGTTSRLEKALIKTITEEIYDIADKEEQKKLRKERAEMRKLIPVEVSITPTTLRSRGNRSQRVHYNFDDIYGIDEDEYNETNDDDDFVDEDENRAAPDTPRRQRSKQQASPPRPPPTRWSSRLSRGAAPTTTRDDHEKTSVEFMEVDAQSVETMDTTLLPSEQINGMDTSRSPSLMDTTPSQSPMQAVSNVHGVMSVNDILNPQGAHD</sequence>
<comment type="caution">
    <text evidence="2">The sequence shown here is derived from an EMBL/GenBank/DDBJ whole genome shotgun (WGS) entry which is preliminary data.</text>
</comment>
<gene>
    <name evidence="2" type="ORF">ATC70_008095</name>
</gene>
<dbReference type="GeneID" id="89951781"/>
<feature type="region of interest" description="Disordered" evidence="1">
    <location>
        <begin position="382"/>
        <end position="404"/>
    </location>
</feature>
<feature type="region of interest" description="Disordered" evidence="1">
    <location>
        <begin position="293"/>
        <end position="360"/>
    </location>
</feature>
<evidence type="ECO:0000313" key="3">
    <source>
        <dbReference type="Proteomes" id="UP001304243"/>
    </source>
</evidence>
<accession>A0AAN7HQD9</accession>
<keyword evidence="3" id="KW-1185">Reference proteome</keyword>
<protein>
    <recommendedName>
        <fullName evidence="4">WHIM1 domain-containing protein</fullName>
    </recommendedName>
</protein>
<dbReference type="PANTHER" id="PTHR42107">
    <property type="entry name" value="YALI0D24453P"/>
    <property type="match status" value="1"/>
</dbReference>
<dbReference type="Proteomes" id="UP001304243">
    <property type="component" value="Unassembled WGS sequence"/>
</dbReference>